<dbReference type="Gene3D" id="3.40.1280.10">
    <property type="match status" value="1"/>
</dbReference>
<dbReference type="GO" id="GO:0032259">
    <property type="term" value="P:methylation"/>
    <property type="evidence" value="ECO:0007669"/>
    <property type="project" value="UniProtKB-KW"/>
</dbReference>
<keyword evidence="1 4" id="KW-0489">Methyltransferase</keyword>
<dbReference type="Pfam" id="PF00588">
    <property type="entry name" value="SpoU_methylase"/>
    <property type="match status" value="1"/>
</dbReference>
<sequence>MPELIRITDPADPRLADYVGLTDMELRKRTEPESGLFIAEGEKVIQRAVAAGHPMRSMLLSDKWLPLMTPVLEETGATAYVGSPRLLEEVTGFHVHRGALAAMQRKPLPEPAAVLDGARRIVVLEGVNNHTNVGAIFRGAAALGMDGVLLAPDCADPLYRRSVRVSMGTVFAIPWTKLEPWPQALDLLAEHGYRRIALTPAPDAVDLRELRLAKTEKAALFLGSEGEGLSPRAFAACDLKVRIPMAAGVDSLNVAAAAAVACYALAD</sequence>
<dbReference type="PANTHER" id="PTHR43191:SF12">
    <property type="entry name" value="RRNA METHYLASE"/>
    <property type="match status" value="1"/>
</dbReference>
<evidence type="ECO:0000256" key="1">
    <source>
        <dbReference type="ARBA" id="ARBA00022603"/>
    </source>
</evidence>
<dbReference type="Proteomes" id="UP000676325">
    <property type="component" value="Unassembled WGS sequence"/>
</dbReference>
<dbReference type="CDD" id="cd18095">
    <property type="entry name" value="SpoU-like_rRNA-MTase"/>
    <property type="match status" value="1"/>
</dbReference>
<keyword evidence="5" id="KW-1185">Reference proteome</keyword>
<dbReference type="AlphaFoldDB" id="A0A941IJ59"/>
<dbReference type="InterPro" id="IPR029028">
    <property type="entry name" value="Alpha/beta_knot_MTases"/>
</dbReference>
<dbReference type="PANTHER" id="PTHR43191">
    <property type="entry name" value="RRNA METHYLTRANSFERASE 3"/>
    <property type="match status" value="1"/>
</dbReference>
<protein>
    <submittedName>
        <fullName evidence="4">RNA methyltransferase</fullName>
    </submittedName>
</protein>
<dbReference type="SUPFAM" id="SSF55315">
    <property type="entry name" value="L30e-like"/>
    <property type="match status" value="1"/>
</dbReference>
<dbReference type="EMBL" id="JAGSOH010000036">
    <property type="protein sequence ID" value="MBR7827517.1"/>
    <property type="molecule type" value="Genomic_DNA"/>
</dbReference>
<dbReference type="InterPro" id="IPR051259">
    <property type="entry name" value="rRNA_Methyltransferase"/>
</dbReference>
<evidence type="ECO:0000313" key="4">
    <source>
        <dbReference type="EMBL" id="MBR7827517.1"/>
    </source>
</evidence>
<dbReference type="InterPro" id="IPR029026">
    <property type="entry name" value="tRNA_m1G_MTases_N"/>
</dbReference>
<dbReference type="Gene3D" id="3.30.1330.30">
    <property type="match status" value="1"/>
</dbReference>
<dbReference type="RefSeq" id="WP_212518660.1">
    <property type="nucleotide sequence ID" value="NZ_JAGSOH010000036.1"/>
</dbReference>
<comment type="caution">
    <text evidence="4">The sequence shown here is derived from an EMBL/GenBank/DDBJ whole genome shotgun (WGS) entry which is preliminary data.</text>
</comment>
<feature type="domain" description="tRNA/rRNA methyltransferase SpoU type" evidence="3">
    <location>
        <begin position="121"/>
        <end position="263"/>
    </location>
</feature>
<dbReference type="SUPFAM" id="SSF75217">
    <property type="entry name" value="alpha/beta knot"/>
    <property type="match status" value="1"/>
</dbReference>
<dbReference type="InterPro" id="IPR029064">
    <property type="entry name" value="Ribosomal_eL30-like_sf"/>
</dbReference>
<organism evidence="4 5">
    <name type="scientific">Actinospica acidithermotolerans</name>
    <dbReference type="NCBI Taxonomy" id="2828514"/>
    <lineage>
        <taxon>Bacteria</taxon>
        <taxon>Bacillati</taxon>
        <taxon>Actinomycetota</taxon>
        <taxon>Actinomycetes</taxon>
        <taxon>Catenulisporales</taxon>
        <taxon>Actinospicaceae</taxon>
        <taxon>Actinospica</taxon>
    </lineage>
</organism>
<name>A0A941IJ59_9ACTN</name>
<evidence type="ECO:0000256" key="2">
    <source>
        <dbReference type="ARBA" id="ARBA00022679"/>
    </source>
</evidence>
<gene>
    <name evidence="4" type="ORF">KDK95_14455</name>
</gene>
<dbReference type="InterPro" id="IPR001537">
    <property type="entry name" value="SpoU_MeTrfase"/>
</dbReference>
<proteinExistence type="predicted"/>
<evidence type="ECO:0000259" key="3">
    <source>
        <dbReference type="Pfam" id="PF00588"/>
    </source>
</evidence>
<evidence type="ECO:0000313" key="5">
    <source>
        <dbReference type="Proteomes" id="UP000676325"/>
    </source>
</evidence>
<accession>A0A941IJ59</accession>
<dbReference type="GO" id="GO:0006396">
    <property type="term" value="P:RNA processing"/>
    <property type="evidence" value="ECO:0007669"/>
    <property type="project" value="InterPro"/>
</dbReference>
<dbReference type="GO" id="GO:0008173">
    <property type="term" value="F:RNA methyltransferase activity"/>
    <property type="evidence" value="ECO:0007669"/>
    <property type="project" value="InterPro"/>
</dbReference>
<keyword evidence="2" id="KW-0808">Transferase</keyword>
<reference evidence="4" key="1">
    <citation type="submission" date="2021-04" db="EMBL/GenBank/DDBJ databases">
        <title>Genome based classification of Actinospica acidithermotolerans sp. nov., an actinobacterium isolated from an Indonesian hot spring.</title>
        <authorList>
            <person name="Kusuma A.B."/>
            <person name="Putra K.E."/>
            <person name="Nafisah S."/>
            <person name="Loh J."/>
            <person name="Nouioui I."/>
            <person name="Goodfellow M."/>
        </authorList>
    </citation>
    <scope>NUCLEOTIDE SEQUENCE</scope>
    <source>
        <strain evidence="4">MGRD01-02</strain>
    </source>
</reference>
<dbReference type="GO" id="GO:0003723">
    <property type="term" value="F:RNA binding"/>
    <property type="evidence" value="ECO:0007669"/>
    <property type="project" value="InterPro"/>
</dbReference>